<dbReference type="Gene3D" id="2.60.120.200">
    <property type="match status" value="1"/>
</dbReference>
<comment type="caution">
    <text evidence="2">The sequence shown here is derived from an EMBL/GenBank/DDBJ whole genome shotgun (WGS) entry which is preliminary data.</text>
</comment>
<reference evidence="2 3" key="1">
    <citation type="submission" date="2016-10" db="EMBL/GenBank/DDBJ databases">
        <authorList>
            <person name="Varghese N."/>
            <person name="Submissions S."/>
        </authorList>
    </citation>
    <scope>NUCLEOTIDE SEQUENCE [LARGE SCALE GENOMIC DNA]</scope>
    <source>
        <strain evidence="2 3">DSM 18327</strain>
    </source>
</reference>
<dbReference type="EMBL" id="FNRV01000001">
    <property type="protein sequence ID" value="SEC88400.1"/>
    <property type="molecule type" value="Genomic_DNA"/>
</dbReference>
<sequence length="242" mass="26957">MGVLERLVRACSKNSWKLLTMIDLATWNLSVPVGSPPYTVETSKLVNGFKDQYFHSNTGTLFFWSPVTGSRTENAIYPRTELRETYSNGTLKNWCYPDADNSLRATLAVNQVPSSGKIVIGQIHAYESQKPLVKVEYQYKTKTLSGNIVAKVRMHPDDDEGRVITIATGVKLNQQFSYLIHLSPGGALGISAAGYQWDSNISATWRNKPLYFKAGVYVQDNTGYTSEGGMVTFSKLDIDHDK</sequence>
<accession>A0ABY0Y3Z8</accession>
<dbReference type="GO" id="GO:0016829">
    <property type="term" value="F:lyase activity"/>
    <property type="evidence" value="ECO:0007669"/>
    <property type="project" value="UniProtKB-KW"/>
</dbReference>
<feature type="domain" description="Alginate lyase 2" evidence="1">
    <location>
        <begin position="22"/>
        <end position="240"/>
    </location>
</feature>
<organism evidence="2 3">
    <name type="scientific">Pseudomonas mohnii</name>
    <dbReference type="NCBI Taxonomy" id="395600"/>
    <lineage>
        <taxon>Bacteria</taxon>
        <taxon>Pseudomonadati</taxon>
        <taxon>Pseudomonadota</taxon>
        <taxon>Gammaproteobacteria</taxon>
        <taxon>Pseudomonadales</taxon>
        <taxon>Pseudomonadaceae</taxon>
        <taxon>Pseudomonas</taxon>
    </lineage>
</organism>
<dbReference type="Proteomes" id="UP000199665">
    <property type="component" value="Unassembled WGS sequence"/>
</dbReference>
<dbReference type="InterPro" id="IPR014895">
    <property type="entry name" value="Alginate_lyase_2"/>
</dbReference>
<name>A0ABY0Y3Z8_9PSED</name>
<keyword evidence="2" id="KW-0456">Lyase</keyword>
<keyword evidence="3" id="KW-1185">Reference proteome</keyword>
<dbReference type="Pfam" id="PF08787">
    <property type="entry name" value="Alginate_lyase2"/>
    <property type="match status" value="1"/>
</dbReference>
<proteinExistence type="predicted"/>
<evidence type="ECO:0000313" key="3">
    <source>
        <dbReference type="Proteomes" id="UP000199665"/>
    </source>
</evidence>
<dbReference type="SUPFAM" id="SSF49899">
    <property type="entry name" value="Concanavalin A-like lectins/glucanases"/>
    <property type="match status" value="1"/>
</dbReference>
<protein>
    <submittedName>
        <fullName evidence="2">Alginate lyase</fullName>
    </submittedName>
</protein>
<gene>
    <name evidence="2" type="ORF">SAMN05216205_3527</name>
</gene>
<dbReference type="InterPro" id="IPR013320">
    <property type="entry name" value="ConA-like_dom_sf"/>
</dbReference>
<evidence type="ECO:0000259" key="1">
    <source>
        <dbReference type="Pfam" id="PF08787"/>
    </source>
</evidence>
<evidence type="ECO:0000313" key="2">
    <source>
        <dbReference type="EMBL" id="SEC88400.1"/>
    </source>
</evidence>